<dbReference type="Pfam" id="PF01052">
    <property type="entry name" value="FliMN_C"/>
    <property type="match status" value="1"/>
</dbReference>
<dbReference type="Proteomes" id="UP000608513">
    <property type="component" value="Unassembled WGS sequence"/>
</dbReference>
<dbReference type="SUPFAM" id="SSF101801">
    <property type="entry name" value="Surface presentation of antigens (SPOA)"/>
    <property type="match status" value="1"/>
</dbReference>
<gene>
    <name evidence="2" type="ORF">H8N03_19320</name>
</gene>
<accession>A0A923MU75</accession>
<evidence type="ECO:0000313" key="3">
    <source>
        <dbReference type="Proteomes" id="UP000608513"/>
    </source>
</evidence>
<organism evidence="2 3">
    <name type="scientific">Ramlibacter cellulosilyticus</name>
    <dbReference type="NCBI Taxonomy" id="2764187"/>
    <lineage>
        <taxon>Bacteria</taxon>
        <taxon>Pseudomonadati</taxon>
        <taxon>Pseudomonadota</taxon>
        <taxon>Betaproteobacteria</taxon>
        <taxon>Burkholderiales</taxon>
        <taxon>Comamonadaceae</taxon>
        <taxon>Ramlibacter</taxon>
    </lineage>
</organism>
<name>A0A923MU75_9BURK</name>
<protein>
    <submittedName>
        <fullName evidence="2">FliM/FliN family flagellar motor switch protein</fullName>
    </submittedName>
</protein>
<keyword evidence="2" id="KW-0966">Cell projection</keyword>
<keyword evidence="3" id="KW-1185">Reference proteome</keyword>
<proteinExistence type="predicted"/>
<dbReference type="InterPro" id="IPR001543">
    <property type="entry name" value="FliN-like_C"/>
</dbReference>
<feature type="domain" description="Flagellar motor switch protein FliN-like C-terminal" evidence="1">
    <location>
        <begin position="112"/>
        <end position="174"/>
    </location>
</feature>
<keyword evidence="2" id="KW-0969">Cilium</keyword>
<keyword evidence="2" id="KW-0282">Flagellum</keyword>
<comment type="caution">
    <text evidence="2">The sequence shown here is derived from an EMBL/GenBank/DDBJ whole genome shotgun (WGS) entry which is preliminary data.</text>
</comment>
<evidence type="ECO:0000313" key="2">
    <source>
        <dbReference type="EMBL" id="MBC5785106.1"/>
    </source>
</evidence>
<dbReference type="Gene3D" id="2.30.330.10">
    <property type="entry name" value="SpoA-like"/>
    <property type="match status" value="1"/>
</dbReference>
<sequence length="185" mass="19648">MSDGWTHRCGLPDWLADSADDACATHAVARRCAEDAQARIASLLRLEWSAEPGAPADAVWSYWSGAVIARLPGQGVLLLEAGLVRAVLGVAARARTEQPVVPLHDAISPGALRVQVELAGCELPLGEVTGLQLGDVIRLQHPVGVAARVCHEGTVLCDGWLARSRGRRAIELARPESAIGMQETR</sequence>
<reference evidence="2" key="1">
    <citation type="submission" date="2020-08" db="EMBL/GenBank/DDBJ databases">
        <title>Ramlibacter sp. USB13 16S ribosomal RNA gene genome sequencing and assembly.</title>
        <authorList>
            <person name="Kang M."/>
        </authorList>
    </citation>
    <scope>NUCLEOTIDE SEQUENCE</scope>
    <source>
        <strain evidence="2">USB13</strain>
    </source>
</reference>
<dbReference type="InterPro" id="IPR036429">
    <property type="entry name" value="SpoA-like_sf"/>
</dbReference>
<dbReference type="RefSeq" id="WP_222623055.1">
    <property type="nucleotide sequence ID" value="NZ_JACORT010000009.1"/>
</dbReference>
<dbReference type="AlphaFoldDB" id="A0A923MU75"/>
<evidence type="ECO:0000259" key="1">
    <source>
        <dbReference type="Pfam" id="PF01052"/>
    </source>
</evidence>
<dbReference type="EMBL" id="JACORT010000009">
    <property type="protein sequence ID" value="MBC5785106.1"/>
    <property type="molecule type" value="Genomic_DNA"/>
</dbReference>